<organism evidence="1 2">
    <name type="scientific">Stenotrophomonas rhizophila</name>
    <dbReference type="NCBI Taxonomy" id="216778"/>
    <lineage>
        <taxon>Bacteria</taxon>
        <taxon>Pseudomonadati</taxon>
        <taxon>Pseudomonadota</taxon>
        <taxon>Gammaproteobacteria</taxon>
        <taxon>Lysobacterales</taxon>
        <taxon>Lysobacteraceae</taxon>
        <taxon>Stenotrophomonas</taxon>
    </lineage>
</organism>
<gene>
    <name evidence="1" type="ORF">QE424_003586</name>
</gene>
<dbReference type="EMBL" id="JAUTAS010000001">
    <property type="protein sequence ID" value="MDQ1110427.1"/>
    <property type="molecule type" value="Genomic_DNA"/>
</dbReference>
<evidence type="ECO:0000313" key="1">
    <source>
        <dbReference type="EMBL" id="MDQ1110427.1"/>
    </source>
</evidence>
<evidence type="ECO:0000313" key="2">
    <source>
        <dbReference type="Proteomes" id="UP001226084"/>
    </source>
</evidence>
<sequence>MRTGPGKSEFMSMPLMTGRYRPWVMSLSLCGLLLVGACTRDTIDPDAPAAEPVAALQQIARHLADNDLVGYARASVPPAQYTRLQTAWDEGHSRWPLTDLPLDGQLLPMLAALSAPDAPKRLQRSFDTQIAGQATGVRQAAHSMGLFGVQYLRNQTDYSEAERAHYSQVVDVLSRWAAAAPLTEKQRAKTTITLLTATARNAGLSTDAELQAAGMEGSLRRLGPFAKALKTALASYGLSLDAAMTGLRGELVSQEGDTALLRIQYPLAGEQIEAQVRMTRREGHWYLARTLEETDALLKAADEAKAAVAAQAEHDAQLAAEAEAAAQVKEGASAPAKP</sequence>
<accession>A0AAP5AKJ1</accession>
<comment type="caution">
    <text evidence="1">The sequence shown here is derived from an EMBL/GenBank/DDBJ whole genome shotgun (WGS) entry which is preliminary data.</text>
</comment>
<proteinExistence type="predicted"/>
<name>A0AAP5AKJ1_9GAMM</name>
<evidence type="ECO:0008006" key="3">
    <source>
        <dbReference type="Google" id="ProtNLM"/>
    </source>
</evidence>
<dbReference type="Proteomes" id="UP001226084">
    <property type="component" value="Unassembled WGS sequence"/>
</dbReference>
<dbReference type="AlphaFoldDB" id="A0AAP5AKJ1"/>
<reference evidence="1" key="1">
    <citation type="submission" date="2023-07" db="EMBL/GenBank/DDBJ databases">
        <title>Functional and genomic diversity of the sorghum phyllosphere microbiome.</title>
        <authorList>
            <person name="Shade A."/>
        </authorList>
    </citation>
    <scope>NUCLEOTIDE SEQUENCE</scope>
    <source>
        <strain evidence="1">SORGH_AS_0457</strain>
    </source>
</reference>
<protein>
    <recommendedName>
        <fullName evidence="3">Secreted protein</fullName>
    </recommendedName>
</protein>